<feature type="region of interest" description="Disordered" evidence="8">
    <location>
        <begin position="1"/>
        <end position="30"/>
    </location>
</feature>
<keyword evidence="7" id="KW-1133">Transmembrane helix</keyword>
<dbReference type="GO" id="GO:0009003">
    <property type="term" value="F:signal peptidase activity"/>
    <property type="evidence" value="ECO:0007669"/>
    <property type="project" value="UniProtKB-EC"/>
</dbReference>
<dbReference type="KEGG" id="kcm:ABWK59_22910"/>
<dbReference type="Pfam" id="PF10502">
    <property type="entry name" value="Peptidase_S26"/>
    <property type="match status" value="1"/>
</dbReference>
<feature type="region of interest" description="Disordered" evidence="8">
    <location>
        <begin position="195"/>
        <end position="216"/>
    </location>
</feature>
<dbReference type="SUPFAM" id="SSF51306">
    <property type="entry name" value="LexA/Signal peptidase"/>
    <property type="match status" value="1"/>
</dbReference>
<comment type="catalytic activity">
    <reaction evidence="1 7">
        <text>Cleavage of hydrophobic, N-terminal signal or leader sequences from secreted and periplasmic proteins.</text>
        <dbReference type="EC" id="3.4.21.89"/>
    </reaction>
</comment>
<keyword evidence="7" id="KW-0812">Transmembrane</keyword>
<accession>A0AAU8K7X6</accession>
<evidence type="ECO:0000256" key="1">
    <source>
        <dbReference type="ARBA" id="ARBA00000677"/>
    </source>
</evidence>
<evidence type="ECO:0000256" key="7">
    <source>
        <dbReference type="RuleBase" id="RU362042"/>
    </source>
</evidence>
<dbReference type="PANTHER" id="PTHR43390">
    <property type="entry name" value="SIGNAL PEPTIDASE I"/>
    <property type="match status" value="1"/>
</dbReference>
<keyword evidence="7" id="KW-0472">Membrane</keyword>
<proteinExistence type="inferred from homology"/>
<dbReference type="EMBL" id="CP159872">
    <property type="protein sequence ID" value="XCM84134.1"/>
    <property type="molecule type" value="Genomic_DNA"/>
</dbReference>
<evidence type="ECO:0000256" key="8">
    <source>
        <dbReference type="SAM" id="MobiDB-lite"/>
    </source>
</evidence>
<dbReference type="AlphaFoldDB" id="A0AAU8K7X6"/>
<evidence type="ECO:0000256" key="4">
    <source>
        <dbReference type="ARBA" id="ARBA00013208"/>
    </source>
</evidence>
<dbReference type="GO" id="GO:0004252">
    <property type="term" value="F:serine-type endopeptidase activity"/>
    <property type="evidence" value="ECO:0007669"/>
    <property type="project" value="InterPro"/>
</dbReference>
<feature type="compositionally biased region" description="Basic and acidic residues" evidence="8">
    <location>
        <begin position="195"/>
        <end position="207"/>
    </location>
</feature>
<name>A0AAU8K7X6_9ACTN</name>
<reference evidence="10" key="1">
    <citation type="submission" date="2024-06" db="EMBL/GenBank/DDBJ databases">
        <title>The genome sequences of Kitasatospora sp. strain HUAS MG31.</title>
        <authorList>
            <person name="Mo P."/>
        </authorList>
    </citation>
    <scope>NUCLEOTIDE SEQUENCE</scope>
    <source>
        <strain evidence="10">HUAS MG31</strain>
    </source>
</reference>
<feature type="compositionally biased region" description="Basic and acidic residues" evidence="8">
    <location>
        <begin position="1"/>
        <end position="13"/>
    </location>
</feature>
<evidence type="ECO:0000256" key="5">
    <source>
        <dbReference type="ARBA" id="ARBA00022801"/>
    </source>
</evidence>
<dbReference type="InterPro" id="IPR036286">
    <property type="entry name" value="LexA/Signal_pep-like_sf"/>
</dbReference>
<gene>
    <name evidence="10" type="primary">lepB</name>
    <name evidence="10" type="ORF">ABWK59_22910</name>
</gene>
<dbReference type="InterPro" id="IPR000223">
    <property type="entry name" value="Pept_S26A_signal_pept_1"/>
</dbReference>
<dbReference type="EC" id="3.4.21.89" evidence="4 7"/>
<evidence type="ECO:0000313" key="10">
    <source>
        <dbReference type="EMBL" id="XCM84134.1"/>
    </source>
</evidence>
<keyword evidence="7" id="KW-0645">Protease</keyword>
<evidence type="ECO:0000256" key="3">
    <source>
        <dbReference type="ARBA" id="ARBA00009370"/>
    </source>
</evidence>
<feature type="transmembrane region" description="Helical" evidence="7">
    <location>
        <begin position="42"/>
        <end position="61"/>
    </location>
</feature>
<dbReference type="GO" id="GO:0005886">
    <property type="term" value="C:plasma membrane"/>
    <property type="evidence" value="ECO:0007669"/>
    <property type="project" value="UniProtKB-SubCell"/>
</dbReference>
<comment type="similarity">
    <text evidence="3 7">Belongs to the peptidase S26 family.</text>
</comment>
<dbReference type="NCBIfam" id="TIGR02227">
    <property type="entry name" value="sigpep_I_bact"/>
    <property type="match status" value="1"/>
</dbReference>
<feature type="domain" description="Peptidase S26" evidence="9">
    <location>
        <begin position="45"/>
        <end position="227"/>
    </location>
</feature>
<evidence type="ECO:0000256" key="2">
    <source>
        <dbReference type="ARBA" id="ARBA00004401"/>
    </source>
</evidence>
<comment type="subcellular location">
    <subcellularLocation>
        <location evidence="2">Cell membrane</location>
        <topology evidence="2">Single-pass type II membrane protein</topology>
    </subcellularLocation>
    <subcellularLocation>
        <location evidence="7">Membrane</location>
        <topology evidence="7">Single-pass type II membrane protein</topology>
    </subcellularLocation>
</comment>
<organism evidence="10">
    <name type="scientific">Kitasatospora camelliae</name>
    <dbReference type="NCBI Taxonomy" id="3156397"/>
    <lineage>
        <taxon>Bacteria</taxon>
        <taxon>Bacillati</taxon>
        <taxon>Actinomycetota</taxon>
        <taxon>Actinomycetes</taxon>
        <taxon>Kitasatosporales</taxon>
        <taxon>Streptomycetaceae</taxon>
        <taxon>Kitasatospora</taxon>
    </lineage>
</organism>
<evidence type="ECO:0000259" key="9">
    <source>
        <dbReference type="Pfam" id="PF10502"/>
    </source>
</evidence>
<dbReference type="InterPro" id="IPR019533">
    <property type="entry name" value="Peptidase_S26"/>
</dbReference>
<dbReference type="PROSITE" id="PS00761">
    <property type="entry name" value="SPASE_I_3"/>
    <property type="match status" value="1"/>
</dbReference>
<dbReference type="Gene3D" id="2.10.109.10">
    <property type="entry name" value="Umud Fragment, subunit A"/>
    <property type="match status" value="1"/>
</dbReference>
<feature type="active site" evidence="6">
    <location>
        <position position="70"/>
    </location>
</feature>
<protein>
    <recommendedName>
        <fullName evidence="4 7">Signal peptidase I</fullName>
        <ecNumber evidence="4 7">3.4.21.89</ecNumber>
    </recommendedName>
</protein>
<evidence type="ECO:0000256" key="6">
    <source>
        <dbReference type="PIRSR" id="PIRSR600223-1"/>
    </source>
</evidence>
<dbReference type="InterPro" id="IPR019758">
    <property type="entry name" value="Pept_S26A_signal_pept_1_CS"/>
</dbReference>
<dbReference type="CDD" id="cd06530">
    <property type="entry name" value="S26_SPase_I"/>
    <property type="match status" value="1"/>
</dbReference>
<sequence>MDDGDGDSRRPVDGDADGTTPGRTSGSAAPGWWRGRGLSRDLPLLVGVCLLALLVVNAFVARPFAVPSGSMENTLKPGDRLVADRLAYAFGDTVQRGDVVVFDGTGSFLPYAAEPSGPRHWLSEVGLAPAGDTVFVKRVIGVGGDRVTCCDSSGRITVNGMPLDETAYLFPGDAPSAVRFDVVVRKGELWVMGDHRSQSRDSREHLGEPGGGTVPEDKVIGRADWVVFPVGRWGSLERPAAFASIEGTGGHGNAR</sequence>
<keyword evidence="5 7" id="KW-0378">Hydrolase</keyword>
<feature type="active site" evidence="6">
    <location>
        <position position="137"/>
    </location>
</feature>
<dbReference type="PRINTS" id="PR00727">
    <property type="entry name" value="LEADERPTASE"/>
</dbReference>
<dbReference type="GO" id="GO:0006465">
    <property type="term" value="P:signal peptide processing"/>
    <property type="evidence" value="ECO:0007669"/>
    <property type="project" value="InterPro"/>
</dbReference>
<dbReference type="PANTHER" id="PTHR43390:SF1">
    <property type="entry name" value="CHLOROPLAST PROCESSING PEPTIDASE"/>
    <property type="match status" value="1"/>
</dbReference>